<name>A0A9X0AN33_9HELO</name>
<dbReference type="OrthoDB" id="3559882at2759"/>
<accession>A0A9X0AN33</accession>
<protein>
    <submittedName>
        <fullName evidence="2">Uncharacterized protein</fullName>
    </submittedName>
</protein>
<reference evidence="2" key="1">
    <citation type="submission" date="2022-11" db="EMBL/GenBank/DDBJ databases">
        <title>Genome Resource of Sclerotinia nivalis Strain SnTB1, a Plant Pathogen Isolated from American Ginseng.</title>
        <authorList>
            <person name="Fan S."/>
        </authorList>
    </citation>
    <scope>NUCLEOTIDE SEQUENCE</scope>
    <source>
        <strain evidence="2">SnTB1</strain>
    </source>
</reference>
<sequence>MFQSSKHSKITLHKKLFAPVSITSAIGSSTEPKATIPVLLPPEPDLEVEAQTEPQAQTQGLNVLAQSSNIISSTPKSDLAAPSASIPIPTPTANITLQPNHHLTEPQAIQLQPQPNSNNIQVLPPSPPRSPFYSASSSSSTGTSSSQQISNHTRNFSSTSATTSNFGSPPPSYTRFVTPSLSPQAHGYRFGDSNTYGNANGYEYGYRNGNQYANANANQYGYGSGYPSPSVSRSPNLQLLDLVDEVLRLRDRLNFLESGSLSNERGDNRSGGRDRSANRNRPALEEERKEEDEKENENQKEEEIKGQKKDGKKLRNLD</sequence>
<feature type="compositionally biased region" description="Polar residues" evidence="1">
    <location>
        <begin position="147"/>
        <end position="156"/>
    </location>
</feature>
<feature type="region of interest" description="Disordered" evidence="1">
    <location>
        <begin position="115"/>
        <end position="180"/>
    </location>
</feature>
<evidence type="ECO:0000256" key="1">
    <source>
        <dbReference type="SAM" id="MobiDB-lite"/>
    </source>
</evidence>
<keyword evidence="3" id="KW-1185">Reference proteome</keyword>
<dbReference type="Proteomes" id="UP001152300">
    <property type="component" value="Unassembled WGS sequence"/>
</dbReference>
<feature type="compositionally biased region" description="Basic and acidic residues" evidence="1">
    <location>
        <begin position="296"/>
        <end position="318"/>
    </location>
</feature>
<dbReference type="EMBL" id="JAPEIS010000006">
    <property type="protein sequence ID" value="KAJ8065804.1"/>
    <property type="molecule type" value="Genomic_DNA"/>
</dbReference>
<feature type="compositionally biased region" description="Low complexity" evidence="1">
    <location>
        <begin position="131"/>
        <end position="146"/>
    </location>
</feature>
<proteinExistence type="predicted"/>
<organism evidence="2 3">
    <name type="scientific">Sclerotinia nivalis</name>
    <dbReference type="NCBI Taxonomy" id="352851"/>
    <lineage>
        <taxon>Eukaryota</taxon>
        <taxon>Fungi</taxon>
        <taxon>Dikarya</taxon>
        <taxon>Ascomycota</taxon>
        <taxon>Pezizomycotina</taxon>
        <taxon>Leotiomycetes</taxon>
        <taxon>Helotiales</taxon>
        <taxon>Sclerotiniaceae</taxon>
        <taxon>Sclerotinia</taxon>
    </lineage>
</organism>
<dbReference type="AlphaFoldDB" id="A0A9X0AN33"/>
<feature type="region of interest" description="Disordered" evidence="1">
    <location>
        <begin position="259"/>
        <end position="318"/>
    </location>
</feature>
<evidence type="ECO:0000313" key="3">
    <source>
        <dbReference type="Proteomes" id="UP001152300"/>
    </source>
</evidence>
<feature type="compositionally biased region" description="Basic and acidic residues" evidence="1">
    <location>
        <begin position="264"/>
        <end position="287"/>
    </location>
</feature>
<gene>
    <name evidence="2" type="ORF">OCU04_006467</name>
</gene>
<comment type="caution">
    <text evidence="2">The sequence shown here is derived from an EMBL/GenBank/DDBJ whole genome shotgun (WGS) entry which is preliminary data.</text>
</comment>
<evidence type="ECO:0000313" key="2">
    <source>
        <dbReference type="EMBL" id="KAJ8065804.1"/>
    </source>
</evidence>